<dbReference type="InterPro" id="IPR050956">
    <property type="entry name" value="2C_system_His_kinase"/>
</dbReference>
<comment type="caution">
    <text evidence="5">The sequence shown here is derived from an EMBL/GenBank/DDBJ whole genome shotgun (WGS) entry which is preliminary data.</text>
</comment>
<proteinExistence type="predicted"/>
<dbReference type="OrthoDB" id="288899at2759"/>
<evidence type="ECO:0000313" key="6">
    <source>
        <dbReference type="Proteomes" id="UP000689195"/>
    </source>
</evidence>
<evidence type="ECO:0000313" key="4">
    <source>
        <dbReference type="EMBL" id="CAD8191504.1"/>
    </source>
</evidence>
<gene>
    <name evidence="4" type="ORF">PPENT_87.1.T0990072</name>
    <name evidence="5" type="ORF">PPENT_87.1.T0990074</name>
</gene>
<keyword evidence="6" id="KW-1185">Reference proteome</keyword>
<feature type="modified residue" description="4-aspartylphosphate" evidence="2">
    <location>
        <position position="64"/>
    </location>
</feature>
<evidence type="ECO:0000259" key="3">
    <source>
        <dbReference type="PROSITE" id="PS50110"/>
    </source>
</evidence>
<dbReference type="EMBL" id="CAJJDO010000099">
    <property type="protein sequence ID" value="CAD8191504.1"/>
    <property type="molecule type" value="Genomic_DNA"/>
</dbReference>
<dbReference type="CDD" id="cd17546">
    <property type="entry name" value="REC_hyHK_CKI1_RcsC-like"/>
    <property type="match status" value="1"/>
</dbReference>
<organism evidence="5 6">
    <name type="scientific">Paramecium pentaurelia</name>
    <dbReference type="NCBI Taxonomy" id="43138"/>
    <lineage>
        <taxon>Eukaryota</taxon>
        <taxon>Sar</taxon>
        <taxon>Alveolata</taxon>
        <taxon>Ciliophora</taxon>
        <taxon>Intramacronucleata</taxon>
        <taxon>Oligohymenophorea</taxon>
        <taxon>Peniculida</taxon>
        <taxon>Parameciidae</taxon>
        <taxon>Paramecium</taxon>
    </lineage>
</organism>
<dbReference type="PANTHER" id="PTHR43719">
    <property type="entry name" value="TWO-COMPONENT HISTIDINE KINASE"/>
    <property type="match status" value="1"/>
</dbReference>
<dbReference type="PROSITE" id="PS50110">
    <property type="entry name" value="RESPONSE_REGULATORY"/>
    <property type="match status" value="1"/>
</dbReference>
<name>A0A8S1WNB8_9CILI</name>
<reference evidence="5" key="1">
    <citation type="submission" date="2021-01" db="EMBL/GenBank/DDBJ databases">
        <authorList>
            <consortium name="Genoscope - CEA"/>
            <person name="William W."/>
        </authorList>
    </citation>
    <scope>NUCLEOTIDE SEQUENCE</scope>
</reference>
<dbReference type="Pfam" id="PF00072">
    <property type="entry name" value="Response_reg"/>
    <property type="match status" value="1"/>
</dbReference>
<evidence type="ECO:0000256" key="2">
    <source>
        <dbReference type="PROSITE-ProRule" id="PRU00169"/>
    </source>
</evidence>
<dbReference type="EMBL" id="CAJJDO010000099">
    <property type="protein sequence ID" value="CAD8191508.1"/>
    <property type="molecule type" value="Genomic_DNA"/>
</dbReference>
<dbReference type="PANTHER" id="PTHR43719:SF28">
    <property type="entry name" value="PEROXIDE STRESS-ACTIVATED HISTIDINE KINASE MAK1-RELATED"/>
    <property type="match status" value="1"/>
</dbReference>
<dbReference type="AlphaFoldDB" id="A0A8S1WNB8"/>
<feature type="domain" description="Response regulatory" evidence="3">
    <location>
        <begin position="12"/>
        <end position="134"/>
    </location>
</feature>
<dbReference type="GO" id="GO:0000160">
    <property type="term" value="P:phosphorelay signal transduction system"/>
    <property type="evidence" value="ECO:0007669"/>
    <property type="project" value="InterPro"/>
</dbReference>
<evidence type="ECO:0000313" key="5">
    <source>
        <dbReference type="EMBL" id="CAD8191508.1"/>
    </source>
</evidence>
<dbReference type="Proteomes" id="UP000689195">
    <property type="component" value="Unassembled WGS sequence"/>
</dbReference>
<dbReference type="InterPro" id="IPR001789">
    <property type="entry name" value="Sig_transdc_resp-reg_receiver"/>
</dbReference>
<dbReference type="SMART" id="SM00448">
    <property type="entry name" value="REC"/>
    <property type="match status" value="1"/>
</dbReference>
<evidence type="ECO:0000256" key="1">
    <source>
        <dbReference type="ARBA" id="ARBA00022553"/>
    </source>
</evidence>
<sequence>MGCKVLIQGQRLIIYYSVCVRICQSLIDHNQIQNIYNCKLYKDFNGKQAFDLYSKEQMSVIFMDVNMPEMDGYQCTQEIRKYEQMYKLTQSLIVIVTAFTGSDDKLKSQKCGANDHLDKPLNMEDLKRVMKKFGII</sequence>
<accession>A0A8S1WNB8</accession>
<keyword evidence="1 2" id="KW-0597">Phosphoprotein</keyword>
<protein>
    <recommendedName>
        <fullName evidence="3">Response regulatory domain-containing protein</fullName>
    </recommendedName>
</protein>